<feature type="domain" description="Calcineurin-like phosphoesterase" evidence="1">
    <location>
        <begin position="1"/>
        <end position="114"/>
    </location>
</feature>
<dbReference type="InterPro" id="IPR029052">
    <property type="entry name" value="Metallo-depent_PP-like"/>
</dbReference>
<keyword evidence="2" id="KW-0269">Exonuclease</keyword>
<evidence type="ECO:0000259" key="1">
    <source>
        <dbReference type="Pfam" id="PF00149"/>
    </source>
</evidence>
<accession>K1T2J9</accession>
<organism evidence="2">
    <name type="scientific">human gut metagenome</name>
    <dbReference type="NCBI Taxonomy" id="408170"/>
    <lineage>
        <taxon>unclassified sequences</taxon>
        <taxon>metagenomes</taxon>
        <taxon>organismal metagenomes</taxon>
    </lineage>
</organism>
<keyword evidence="2" id="KW-0540">Nuclease</keyword>
<dbReference type="GO" id="GO:0006259">
    <property type="term" value="P:DNA metabolic process"/>
    <property type="evidence" value="ECO:0007669"/>
    <property type="project" value="InterPro"/>
</dbReference>
<gene>
    <name evidence="2" type="ORF">LEA_09472</name>
</gene>
<dbReference type="NCBIfam" id="TIGR00619">
    <property type="entry name" value="sbcd"/>
    <property type="match status" value="1"/>
</dbReference>
<dbReference type="InterPro" id="IPR050535">
    <property type="entry name" value="DNA_Repair-Maintenance_Comp"/>
</dbReference>
<proteinExistence type="predicted"/>
<protein>
    <submittedName>
        <fullName evidence="2">Exonuclease SbcD</fullName>
    </submittedName>
</protein>
<keyword evidence="2" id="KW-0378">Hydrolase</keyword>
<dbReference type="Pfam" id="PF00149">
    <property type="entry name" value="Metallophos"/>
    <property type="match status" value="1"/>
</dbReference>
<dbReference type="AlphaFoldDB" id="K1T2J9"/>
<name>K1T2J9_9ZZZZ</name>
<dbReference type="GO" id="GO:0004519">
    <property type="term" value="F:endonuclease activity"/>
    <property type="evidence" value="ECO:0007669"/>
    <property type="project" value="InterPro"/>
</dbReference>
<feature type="non-terminal residue" evidence="2">
    <location>
        <position position="212"/>
    </location>
</feature>
<comment type="caution">
    <text evidence="2">The sequence shown here is derived from an EMBL/GenBank/DDBJ whole genome shotgun (WGS) entry which is preliminary data.</text>
</comment>
<reference evidence="2" key="1">
    <citation type="journal article" date="2013" name="Environ. Microbiol.">
        <title>Microbiota from the distal guts of lean and obese adolescents exhibit partial functional redundancy besides clear differences in community structure.</title>
        <authorList>
            <person name="Ferrer M."/>
            <person name="Ruiz A."/>
            <person name="Lanza F."/>
            <person name="Haange S.B."/>
            <person name="Oberbach A."/>
            <person name="Till H."/>
            <person name="Bargiela R."/>
            <person name="Campoy C."/>
            <person name="Segura M.T."/>
            <person name="Richter M."/>
            <person name="von Bergen M."/>
            <person name="Seifert J."/>
            <person name="Suarez A."/>
        </authorList>
    </citation>
    <scope>NUCLEOTIDE SEQUENCE</scope>
</reference>
<dbReference type="InterPro" id="IPR004843">
    <property type="entry name" value="Calcineurin-like_PHP"/>
</dbReference>
<dbReference type="SUPFAM" id="SSF56300">
    <property type="entry name" value="Metallo-dependent phosphatases"/>
    <property type="match status" value="1"/>
</dbReference>
<dbReference type="PANTHER" id="PTHR30337:SF0">
    <property type="entry name" value="NUCLEASE SBCCD SUBUNIT D"/>
    <property type="match status" value="1"/>
</dbReference>
<dbReference type="GO" id="GO:0008408">
    <property type="term" value="F:3'-5' exonuclease activity"/>
    <property type="evidence" value="ECO:0007669"/>
    <property type="project" value="InterPro"/>
</dbReference>
<dbReference type="InterPro" id="IPR004593">
    <property type="entry name" value="SbcD"/>
</dbReference>
<dbReference type="EMBL" id="AJWY01006345">
    <property type="protein sequence ID" value="EKC67112.1"/>
    <property type="molecule type" value="Genomic_DNA"/>
</dbReference>
<sequence length="212" mass="22778">MNLLHLADLHLGKRVNGFDLLPDQRYILEQVLDLCTAHNVQAVALAGDIYDTALPPAAAVLLLDWFLTELAHRNIPVLAIAGNHDSAERLDYAAGLLSNQQVYLAGQFTSAPRRVILQDEFGELTFDLLPFVRPATVRHCLPDADIRDEDSAIAAALGPLPTAGERRVLIAHQMVLGGGSLPTCSGSESVAADVNVGTVQAVDAARFTGYLY</sequence>
<dbReference type="Gene3D" id="3.60.21.10">
    <property type="match status" value="1"/>
</dbReference>
<evidence type="ECO:0000313" key="2">
    <source>
        <dbReference type="EMBL" id="EKC67112.1"/>
    </source>
</evidence>
<dbReference type="PANTHER" id="PTHR30337">
    <property type="entry name" value="COMPONENT OF ATP-DEPENDENT DSDNA EXONUCLEASE"/>
    <property type="match status" value="1"/>
</dbReference>